<dbReference type="AlphaFoldDB" id="A0A9E5T1R4"/>
<dbReference type="SUPFAM" id="SSF143081">
    <property type="entry name" value="BB1717-like"/>
    <property type="match status" value="1"/>
</dbReference>
<reference evidence="9" key="1">
    <citation type="submission" date="2020-03" db="EMBL/GenBank/DDBJ databases">
        <authorList>
            <person name="Guo F."/>
        </authorList>
    </citation>
    <scope>NUCLEOTIDE SEQUENCE</scope>
    <source>
        <strain evidence="9">JCM 30134</strain>
    </source>
</reference>
<dbReference type="Pfam" id="PF02586">
    <property type="entry name" value="SRAP"/>
    <property type="match status" value="1"/>
</dbReference>
<evidence type="ECO:0000256" key="8">
    <source>
        <dbReference type="RuleBase" id="RU364100"/>
    </source>
</evidence>
<accession>A0A9E5T1R4</accession>
<dbReference type="GO" id="GO:0006508">
    <property type="term" value="P:proteolysis"/>
    <property type="evidence" value="ECO:0007669"/>
    <property type="project" value="UniProtKB-KW"/>
</dbReference>
<keyword evidence="3" id="KW-0227">DNA damage</keyword>
<dbReference type="GO" id="GO:0106300">
    <property type="term" value="P:protein-DNA covalent cross-linking repair"/>
    <property type="evidence" value="ECO:0007669"/>
    <property type="project" value="InterPro"/>
</dbReference>
<dbReference type="RefSeq" id="WP_167188968.1">
    <property type="nucleotide sequence ID" value="NZ_JAAONZ010000013.1"/>
</dbReference>
<evidence type="ECO:0000313" key="9">
    <source>
        <dbReference type="EMBL" id="NHO67036.1"/>
    </source>
</evidence>
<evidence type="ECO:0000256" key="1">
    <source>
        <dbReference type="ARBA" id="ARBA00008136"/>
    </source>
</evidence>
<dbReference type="InterPro" id="IPR036590">
    <property type="entry name" value="SRAP-like"/>
</dbReference>
<dbReference type="EMBL" id="JAAONZ010000013">
    <property type="protein sequence ID" value="NHO67036.1"/>
    <property type="molecule type" value="Genomic_DNA"/>
</dbReference>
<dbReference type="EC" id="3.4.-.-" evidence="8"/>
<keyword evidence="7" id="KW-0456">Lyase</keyword>
<dbReference type="Proteomes" id="UP000787472">
    <property type="component" value="Unassembled WGS sequence"/>
</dbReference>
<organism evidence="9 10">
    <name type="scientific">Pseudomaricurvus hydrocarbonicus</name>
    <dbReference type="NCBI Taxonomy" id="1470433"/>
    <lineage>
        <taxon>Bacteria</taxon>
        <taxon>Pseudomonadati</taxon>
        <taxon>Pseudomonadota</taxon>
        <taxon>Gammaproteobacteria</taxon>
        <taxon>Cellvibrionales</taxon>
        <taxon>Cellvibrionaceae</taxon>
        <taxon>Pseudomaricurvus</taxon>
    </lineage>
</organism>
<evidence type="ECO:0000256" key="5">
    <source>
        <dbReference type="ARBA" id="ARBA00023124"/>
    </source>
</evidence>
<evidence type="ECO:0000256" key="4">
    <source>
        <dbReference type="ARBA" id="ARBA00022801"/>
    </source>
</evidence>
<sequence length="215" mass="24280">MCGRFNISMTPGLVQLLDELGVPIVLREQYNIAPTESVPIFYEIDGERSCHPARWWLTPSWSSGPDTRFSMFNARAETLESSRAFKGPFHHKRCVIPCSSFLEWQKTPDGKQPIELYREDGAIALAGLWDCWNEELLSCALVTTAADECLKAIHHRMPVMLDSAGINLWLDTSQPLEDLQPLLAPRLRYTIAHRRVDPAINNSRSKVLPVPLPDA</sequence>
<gene>
    <name evidence="9" type="ORF">G8770_15910</name>
</gene>
<comment type="caution">
    <text evidence="9">The sequence shown here is derived from an EMBL/GenBank/DDBJ whole genome shotgun (WGS) entry which is preliminary data.</text>
</comment>
<comment type="similarity">
    <text evidence="1 8">Belongs to the SOS response-associated peptidase family.</text>
</comment>
<name>A0A9E5T1R4_9GAMM</name>
<dbReference type="GO" id="GO:0008233">
    <property type="term" value="F:peptidase activity"/>
    <property type="evidence" value="ECO:0007669"/>
    <property type="project" value="UniProtKB-KW"/>
</dbReference>
<evidence type="ECO:0000256" key="6">
    <source>
        <dbReference type="ARBA" id="ARBA00023125"/>
    </source>
</evidence>
<dbReference type="PANTHER" id="PTHR13604:SF0">
    <property type="entry name" value="ABASIC SITE PROCESSING PROTEIN HMCES"/>
    <property type="match status" value="1"/>
</dbReference>
<keyword evidence="4 8" id="KW-0378">Hydrolase</keyword>
<dbReference type="PANTHER" id="PTHR13604">
    <property type="entry name" value="DC12-RELATED"/>
    <property type="match status" value="1"/>
</dbReference>
<keyword evidence="2 8" id="KW-0645">Protease</keyword>
<evidence type="ECO:0000256" key="3">
    <source>
        <dbReference type="ARBA" id="ARBA00022763"/>
    </source>
</evidence>
<evidence type="ECO:0000256" key="7">
    <source>
        <dbReference type="ARBA" id="ARBA00023239"/>
    </source>
</evidence>
<keyword evidence="6" id="KW-0238">DNA-binding</keyword>
<proteinExistence type="inferred from homology"/>
<protein>
    <recommendedName>
        <fullName evidence="8">Abasic site processing protein</fullName>
        <ecNumber evidence="8">3.4.-.-</ecNumber>
    </recommendedName>
</protein>
<dbReference type="GO" id="GO:0016829">
    <property type="term" value="F:lyase activity"/>
    <property type="evidence" value="ECO:0007669"/>
    <property type="project" value="UniProtKB-KW"/>
</dbReference>
<dbReference type="InterPro" id="IPR003738">
    <property type="entry name" value="SRAP"/>
</dbReference>
<evidence type="ECO:0000313" key="10">
    <source>
        <dbReference type="Proteomes" id="UP000787472"/>
    </source>
</evidence>
<keyword evidence="5" id="KW-0190">Covalent protein-DNA linkage</keyword>
<evidence type="ECO:0000256" key="2">
    <source>
        <dbReference type="ARBA" id="ARBA00022670"/>
    </source>
</evidence>
<keyword evidence="10" id="KW-1185">Reference proteome</keyword>
<dbReference type="GO" id="GO:0003697">
    <property type="term" value="F:single-stranded DNA binding"/>
    <property type="evidence" value="ECO:0007669"/>
    <property type="project" value="InterPro"/>
</dbReference>
<dbReference type="Gene3D" id="3.90.1680.10">
    <property type="entry name" value="SOS response associated peptidase-like"/>
    <property type="match status" value="1"/>
</dbReference>